<dbReference type="GO" id="GO:0042026">
    <property type="term" value="P:protein refolding"/>
    <property type="evidence" value="ECO:0007669"/>
    <property type="project" value="TreeGrafter"/>
</dbReference>
<dbReference type="InterPro" id="IPR008978">
    <property type="entry name" value="HSP20-like_chaperone"/>
</dbReference>
<name>A0AAV4MY85_9ARAC</name>
<dbReference type="PANTHER" id="PTHR45640">
    <property type="entry name" value="HEAT SHOCK PROTEIN HSP-12.2-RELATED"/>
    <property type="match status" value="1"/>
</dbReference>
<protein>
    <submittedName>
        <fullName evidence="6">SHSP domain-containing protein</fullName>
    </submittedName>
</protein>
<reference evidence="6 7" key="1">
    <citation type="submission" date="2021-06" db="EMBL/GenBank/DDBJ databases">
        <title>Caerostris darwini draft genome.</title>
        <authorList>
            <person name="Kono N."/>
            <person name="Arakawa K."/>
        </authorList>
    </citation>
    <scope>NUCLEOTIDE SEQUENCE [LARGE SCALE GENOMIC DNA]</scope>
</reference>
<feature type="domain" description="SHSP" evidence="5">
    <location>
        <begin position="75"/>
        <end position="183"/>
    </location>
</feature>
<evidence type="ECO:0000256" key="1">
    <source>
        <dbReference type="ARBA" id="ARBA00023016"/>
    </source>
</evidence>
<evidence type="ECO:0000313" key="7">
    <source>
        <dbReference type="Proteomes" id="UP001054837"/>
    </source>
</evidence>
<dbReference type="GO" id="GO:0051082">
    <property type="term" value="F:unfolded protein binding"/>
    <property type="evidence" value="ECO:0007669"/>
    <property type="project" value="TreeGrafter"/>
</dbReference>
<accession>A0AAV4MY85</accession>
<feature type="region of interest" description="Disordered" evidence="4">
    <location>
        <begin position="181"/>
        <end position="203"/>
    </location>
</feature>
<dbReference type="SUPFAM" id="SSF49764">
    <property type="entry name" value="HSP20-like chaperones"/>
    <property type="match status" value="1"/>
</dbReference>
<keyword evidence="7" id="KW-1185">Reference proteome</keyword>
<feature type="compositionally biased region" description="Basic and acidic residues" evidence="4">
    <location>
        <begin position="192"/>
        <end position="203"/>
    </location>
</feature>
<evidence type="ECO:0000256" key="4">
    <source>
        <dbReference type="SAM" id="MobiDB-lite"/>
    </source>
</evidence>
<evidence type="ECO:0000313" key="6">
    <source>
        <dbReference type="EMBL" id="GIX76905.1"/>
    </source>
</evidence>
<dbReference type="PRINTS" id="PR00299">
    <property type="entry name" value="ACRYSTALLIN"/>
</dbReference>
<evidence type="ECO:0000256" key="3">
    <source>
        <dbReference type="RuleBase" id="RU003616"/>
    </source>
</evidence>
<dbReference type="GO" id="GO:0005634">
    <property type="term" value="C:nucleus"/>
    <property type="evidence" value="ECO:0007669"/>
    <property type="project" value="TreeGrafter"/>
</dbReference>
<dbReference type="GO" id="GO:0005737">
    <property type="term" value="C:cytoplasm"/>
    <property type="evidence" value="ECO:0007669"/>
    <property type="project" value="TreeGrafter"/>
</dbReference>
<dbReference type="AlphaFoldDB" id="A0AAV4MY85"/>
<dbReference type="PANTHER" id="PTHR45640:SF2">
    <property type="entry name" value="HEAT SHOCK PROTEIN BETA-11-RELATED"/>
    <property type="match status" value="1"/>
</dbReference>
<dbReference type="InterPro" id="IPR001436">
    <property type="entry name" value="Alpha-crystallin/sHSP_animal"/>
</dbReference>
<gene>
    <name evidence="6" type="primary">AVEN_235730_1</name>
    <name evidence="6" type="ORF">CDAR_387371</name>
</gene>
<dbReference type="CDD" id="cd06526">
    <property type="entry name" value="metazoan_ACD"/>
    <property type="match status" value="1"/>
</dbReference>
<dbReference type="Proteomes" id="UP001054837">
    <property type="component" value="Unassembled WGS sequence"/>
</dbReference>
<evidence type="ECO:0000259" key="5">
    <source>
        <dbReference type="PROSITE" id="PS01031"/>
    </source>
</evidence>
<comment type="caution">
    <text evidence="6">The sequence shown here is derived from an EMBL/GenBank/DDBJ whole genome shotgun (WGS) entry which is preliminary data.</text>
</comment>
<dbReference type="InterPro" id="IPR002068">
    <property type="entry name" value="A-crystallin/Hsp20_dom"/>
</dbReference>
<sequence length="203" mass="23008">MALASLLDDYLPLVPSLEHRRRRNRPRLLNVLDMLENDMDQTVGQVVRRLPAALLKLDDDYETNGRKRKLMSGAVSLYEPKSKVQVTTKDNKFQVQLDTSNYQPDEINIKVVNDRLAISAKHEAKSDGVYEYHEMTRTFDLPEGVDPETVTSRLSTNGQLTIEAPMKPANESSAERVIAVQVSKESQPTENSENKDSPKKQKK</sequence>
<dbReference type="PROSITE" id="PS01031">
    <property type="entry name" value="SHSP"/>
    <property type="match status" value="1"/>
</dbReference>
<organism evidence="6 7">
    <name type="scientific">Caerostris darwini</name>
    <dbReference type="NCBI Taxonomy" id="1538125"/>
    <lineage>
        <taxon>Eukaryota</taxon>
        <taxon>Metazoa</taxon>
        <taxon>Ecdysozoa</taxon>
        <taxon>Arthropoda</taxon>
        <taxon>Chelicerata</taxon>
        <taxon>Arachnida</taxon>
        <taxon>Araneae</taxon>
        <taxon>Araneomorphae</taxon>
        <taxon>Entelegynae</taxon>
        <taxon>Araneoidea</taxon>
        <taxon>Araneidae</taxon>
        <taxon>Caerostris</taxon>
    </lineage>
</organism>
<comment type="similarity">
    <text evidence="2 3">Belongs to the small heat shock protein (HSP20) family.</text>
</comment>
<evidence type="ECO:0000256" key="2">
    <source>
        <dbReference type="PROSITE-ProRule" id="PRU00285"/>
    </source>
</evidence>
<dbReference type="GO" id="GO:0009408">
    <property type="term" value="P:response to heat"/>
    <property type="evidence" value="ECO:0007669"/>
    <property type="project" value="TreeGrafter"/>
</dbReference>
<dbReference type="Gene3D" id="2.60.40.790">
    <property type="match status" value="1"/>
</dbReference>
<keyword evidence="1" id="KW-0346">Stress response</keyword>
<dbReference type="Pfam" id="PF00011">
    <property type="entry name" value="HSP20"/>
    <property type="match status" value="1"/>
</dbReference>
<proteinExistence type="inferred from homology"/>
<dbReference type="EMBL" id="BPLQ01000975">
    <property type="protein sequence ID" value="GIX76905.1"/>
    <property type="molecule type" value="Genomic_DNA"/>
</dbReference>